<sequence>MSLRLQDVAIEEAKKILRASDIDPALYRLYRVEQEGKETKCTQIDF</sequence>
<comment type="caution">
    <text evidence="1">The sequence shown here is derived from an EMBL/GenBank/DDBJ whole genome shotgun (WGS) entry which is preliminary data.</text>
</comment>
<accession>A0A645GJR8</accession>
<dbReference type="EMBL" id="VSSQ01075546">
    <property type="protein sequence ID" value="MPN26122.1"/>
    <property type="molecule type" value="Genomic_DNA"/>
</dbReference>
<gene>
    <name evidence="1" type="ORF">SDC9_173546</name>
</gene>
<proteinExistence type="predicted"/>
<dbReference type="AlphaFoldDB" id="A0A645GJR8"/>
<protein>
    <submittedName>
        <fullName evidence="1">Uncharacterized protein</fullName>
    </submittedName>
</protein>
<organism evidence="1">
    <name type="scientific">bioreactor metagenome</name>
    <dbReference type="NCBI Taxonomy" id="1076179"/>
    <lineage>
        <taxon>unclassified sequences</taxon>
        <taxon>metagenomes</taxon>
        <taxon>ecological metagenomes</taxon>
    </lineage>
</organism>
<reference evidence="1" key="1">
    <citation type="submission" date="2019-08" db="EMBL/GenBank/DDBJ databases">
        <authorList>
            <person name="Kucharzyk K."/>
            <person name="Murdoch R.W."/>
            <person name="Higgins S."/>
            <person name="Loffler F."/>
        </authorList>
    </citation>
    <scope>NUCLEOTIDE SEQUENCE</scope>
</reference>
<evidence type="ECO:0000313" key="1">
    <source>
        <dbReference type="EMBL" id="MPN26122.1"/>
    </source>
</evidence>
<name>A0A645GJR8_9ZZZZ</name>